<proteinExistence type="predicted"/>
<sequence>MNDSFDQLYVCLQRNNLRKLLELVNLPKLATLKLSQTEDGLGKHPSQLFLGRYFFLSGASSTIFLKAS</sequence>
<dbReference type="Proteomes" id="UP000176944">
    <property type="component" value="Chromosome"/>
</dbReference>
<reference evidence="2" key="1">
    <citation type="submission" date="2016-10" db="EMBL/GenBank/DDBJ databases">
        <title>Comparative genomics uncovers the prolific and rare metabolic potential of the cyanobacterial genus Moorea.</title>
        <authorList>
            <person name="Leao T."/>
            <person name="Castelao G."/>
            <person name="Korobeynikov A."/>
            <person name="Monroe E.A."/>
            <person name="Podell S."/>
            <person name="Glukhov E."/>
            <person name="Allen E."/>
            <person name="Gerwick W.H."/>
            <person name="Gerwick L."/>
        </authorList>
    </citation>
    <scope>NUCLEOTIDE SEQUENCE [LARGE SCALE GENOMIC DNA]</scope>
    <source>
        <strain evidence="2">JHB</strain>
    </source>
</reference>
<evidence type="ECO:0000313" key="2">
    <source>
        <dbReference type="Proteomes" id="UP000176944"/>
    </source>
</evidence>
<dbReference type="EMBL" id="CP017708">
    <property type="protein sequence ID" value="AOY84172.1"/>
    <property type="molecule type" value="Genomic_DNA"/>
</dbReference>
<gene>
    <name evidence="1" type="ORF">BJP36_33830</name>
</gene>
<organism evidence="1 2">
    <name type="scientific">Moorena producens (strain JHB)</name>
    <dbReference type="NCBI Taxonomy" id="1454205"/>
    <lineage>
        <taxon>Bacteria</taxon>
        <taxon>Bacillati</taxon>
        <taxon>Cyanobacteriota</taxon>
        <taxon>Cyanophyceae</taxon>
        <taxon>Coleofasciculales</taxon>
        <taxon>Coleofasciculaceae</taxon>
        <taxon>Moorena</taxon>
    </lineage>
</organism>
<evidence type="ECO:0000313" key="1">
    <source>
        <dbReference type="EMBL" id="AOY84172.1"/>
    </source>
</evidence>
<accession>A0A1D9G966</accession>
<protein>
    <submittedName>
        <fullName evidence="1">Uncharacterized protein</fullName>
    </submittedName>
</protein>
<dbReference type="AlphaFoldDB" id="A0A1D9G966"/>
<name>A0A1D9G966_MOOP1</name>